<evidence type="ECO:0000313" key="4">
    <source>
        <dbReference type="Proteomes" id="UP000065734"/>
    </source>
</evidence>
<protein>
    <recommendedName>
        <fullName evidence="2">CHAD domain-containing protein</fullName>
    </recommendedName>
</protein>
<evidence type="ECO:0000259" key="2">
    <source>
        <dbReference type="PROSITE" id="PS51708"/>
    </source>
</evidence>
<keyword evidence="4" id="KW-1185">Reference proteome</keyword>
<sequence>MPKRMLGRDEAAAGEVSRALIAGLDEAAAAVEPGHCRDDVAIHEFRKAIKRHRALLRLTETARGGAAAERREAGALARRLSGARDLTASLEGLEDILDKQLIRAELAAPVRAALETTRKAAEAAHLDDAVRAEVRAFLARARAEAAKIADADIPVRSLILAIAKGYRRMVNAAPADWSAAPAESLHELRKAVVIHRYQMELAQPLWPRPIELWIDEVQKLRDRLGQNQDLEALIRFVAAAPHLCDARGRARLLAAIRTRQGQHIAAAEEQLARLGAERPRAFAERLMAYAGQHTLTAARPHSATPAGRRRAAPRRAPAKTP</sequence>
<dbReference type="PANTHER" id="PTHR39339">
    <property type="entry name" value="SLR1444 PROTEIN"/>
    <property type="match status" value="1"/>
</dbReference>
<dbReference type="STRING" id="1079.BVIR_355"/>
<evidence type="ECO:0000313" key="3">
    <source>
        <dbReference type="EMBL" id="CUU44075.1"/>
    </source>
</evidence>
<organism evidence="3 4">
    <name type="scientific">Blastochloris viridis</name>
    <name type="common">Rhodopseudomonas viridis</name>
    <dbReference type="NCBI Taxonomy" id="1079"/>
    <lineage>
        <taxon>Bacteria</taxon>
        <taxon>Pseudomonadati</taxon>
        <taxon>Pseudomonadota</taxon>
        <taxon>Alphaproteobacteria</taxon>
        <taxon>Hyphomicrobiales</taxon>
        <taxon>Blastochloridaceae</taxon>
        <taxon>Blastochloris</taxon>
    </lineage>
</organism>
<dbReference type="Proteomes" id="UP000065734">
    <property type="component" value="Chromosome I"/>
</dbReference>
<dbReference type="KEGG" id="bvr:BVIR_355"/>
<feature type="compositionally biased region" description="Basic residues" evidence="1">
    <location>
        <begin position="307"/>
        <end position="321"/>
    </location>
</feature>
<gene>
    <name evidence="3" type="ORF">BVIRIDIS_31220</name>
</gene>
<feature type="region of interest" description="Disordered" evidence="1">
    <location>
        <begin position="294"/>
        <end position="321"/>
    </location>
</feature>
<feature type="domain" description="CHAD" evidence="2">
    <location>
        <begin position="9"/>
        <end position="280"/>
    </location>
</feature>
<dbReference type="OrthoDB" id="8453396at2"/>
<dbReference type="PATRIC" id="fig|1079.6.peg.354"/>
<dbReference type="EMBL" id="LN907867">
    <property type="protein sequence ID" value="CUU44075.1"/>
    <property type="molecule type" value="Genomic_DNA"/>
</dbReference>
<dbReference type="Pfam" id="PF05235">
    <property type="entry name" value="CHAD"/>
    <property type="match status" value="1"/>
</dbReference>
<dbReference type="SMART" id="SM00880">
    <property type="entry name" value="CHAD"/>
    <property type="match status" value="1"/>
</dbReference>
<dbReference type="PANTHER" id="PTHR39339:SF1">
    <property type="entry name" value="CHAD DOMAIN-CONTAINING PROTEIN"/>
    <property type="match status" value="1"/>
</dbReference>
<name>A0A0P0JI61_BLAVI</name>
<dbReference type="InterPro" id="IPR007899">
    <property type="entry name" value="CHAD_dom"/>
</dbReference>
<dbReference type="InterPro" id="IPR038186">
    <property type="entry name" value="CHAD_dom_sf"/>
</dbReference>
<accession>A0A0P0JI61</accession>
<dbReference type="AlphaFoldDB" id="A0A0P0JI61"/>
<evidence type="ECO:0000256" key="1">
    <source>
        <dbReference type="SAM" id="MobiDB-lite"/>
    </source>
</evidence>
<dbReference type="Gene3D" id="1.40.20.10">
    <property type="entry name" value="CHAD domain"/>
    <property type="match status" value="1"/>
</dbReference>
<dbReference type="PROSITE" id="PS51708">
    <property type="entry name" value="CHAD"/>
    <property type="match status" value="1"/>
</dbReference>
<proteinExistence type="predicted"/>
<reference evidence="4" key="1">
    <citation type="journal article" date="2016" name="Genome Announc.">
        <title>Revised genome sequence of the purple photosynthetic bacterium Blastochloris viridis.</title>
        <authorList>
            <person name="Liu L.N."/>
            <person name="Faulkner M."/>
            <person name="Liu X."/>
            <person name="Huang F."/>
            <person name="Darby A.C."/>
            <person name="Hall N."/>
        </authorList>
    </citation>
    <scope>NUCLEOTIDE SEQUENCE [LARGE SCALE GENOMIC DNA]</scope>
    <source>
        <strain evidence="4">ATCC 19567 / DSM 133 / F</strain>
    </source>
</reference>